<dbReference type="Proteomes" id="UP001446871">
    <property type="component" value="Unassembled WGS sequence"/>
</dbReference>
<keyword evidence="4 7" id="KW-1133">Transmembrane helix</keyword>
<evidence type="ECO:0000313" key="9">
    <source>
        <dbReference type="Proteomes" id="UP001446871"/>
    </source>
</evidence>
<comment type="similarity">
    <text evidence="2">Belongs to the OXA1/ALB3/YidC family.</text>
</comment>
<name>A0ABR1TQN6_9PEZI</name>
<protein>
    <submittedName>
        <fullName evidence="8">Mitochondrial export translocase</fullName>
    </submittedName>
</protein>
<sequence length="229" mass="25559">MFRLLRAMAALPVPSLETGGIAWFTDLSVYDPTYALPMATAVLAVAMFKYQQMSTLHKTPQSESMGKFFIYGMTPFMFLCTMWLPSALQWFFFTFSALSTLQNWVLIRPSVRRACGLPPLAPSGPVPMSQSQYKRMGIGYQAPSQPAITVKPADPEAKGIKGLMDGATKKFQGVGEGVTNAIKDYSGGEKGIQRKKAAEYEARRAREEKEKSLRRIEEQRRRREAASRG</sequence>
<evidence type="ECO:0000256" key="2">
    <source>
        <dbReference type="ARBA" id="ARBA00009877"/>
    </source>
</evidence>
<dbReference type="PANTHER" id="PTHR12428">
    <property type="entry name" value="OXA1"/>
    <property type="match status" value="1"/>
</dbReference>
<evidence type="ECO:0000256" key="4">
    <source>
        <dbReference type="ARBA" id="ARBA00022989"/>
    </source>
</evidence>
<evidence type="ECO:0000313" key="8">
    <source>
        <dbReference type="EMBL" id="KAK8048049.1"/>
    </source>
</evidence>
<feature type="compositionally biased region" description="Basic and acidic residues" evidence="6">
    <location>
        <begin position="196"/>
        <end position="229"/>
    </location>
</feature>
<keyword evidence="3 7" id="KW-0812">Transmembrane</keyword>
<organism evidence="8 9">
    <name type="scientific">Apiospora saccharicola</name>
    <dbReference type="NCBI Taxonomy" id="335842"/>
    <lineage>
        <taxon>Eukaryota</taxon>
        <taxon>Fungi</taxon>
        <taxon>Dikarya</taxon>
        <taxon>Ascomycota</taxon>
        <taxon>Pezizomycotina</taxon>
        <taxon>Sordariomycetes</taxon>
        <taxon>Xylariomycetidae</taxon>
        <taxon>Amphisphaeriales</taxon>
        <taxon>Apiosporaceae</taxon>
        <taxon>Apiospora</taxon>
    </lineage>
</organism>
<gene>
    <name evidence="8" type="ORF">PG996_016113</name>
</gene>
<evidence type="ECO:0000256" key="5">
    <source>
        <dbReference type="ARBA" id="ARBA00023136"/>
    </source>
</evidence>
<proteinExistence type="inferred from homology"/>
<feature type="transmembrane region" description="Helical" evidence="7">
    <location>
        <begin position="68"/>
        <end position="84"/>
    </location>
</feature>
<keyword evidence="5 7" id="KW-0472">Membrane</keyword>
<evidence type="ECO:0000256" key="6">
    <source>
        <dbReference type="SAM" id="MobiDB-lite"/>
    </source>
</evidence>
<keyword evidence="9" id="KW-1185">Reference proteome</keyword>
<comment type="subcellular location">
    <subcellularLocation>
        <location evidence="1">Membrane</location>
        <topology evidence="1">Multi-pass membrane protein</topology>
    </subcellularLocation>
</comment>
<dbReference type="EMBL" id="JAQQWM010000009">
    <property type="protein sequence ID" value="KAK8048049.1"/>
    <property type="molecule type" value="Genomic_DNA"/>
</dbReference>
<dbReference type="PANTHER" id="PTHR12428:SF66">
    <property type="entry name" value="MITOCHONDRIAL INNER MEMBRANE PROTEIN OXA1L"/>
    <property type="match status" value="1"/>
</dbReference>
<reference evidence="8 9" key="1">
    <citation type="submission" date="2023-01" db="EMBL/GenBank/DDBJ databases">
        <title>Analysis of 21 Apiospora genomes using comparative genomics revels a genus with tremendous synthesis potential of carbohydrate active enzymes and secondary metabolites.</title>
        <authorList>
            <person name="Sorensen T."/>
        </authorList>
    </citation>
    <scope>NUCLEOTIDE SEQUENCE [LARGE SCALE GENOMIC DNA]</scope>
    <source>
        <strain evidence="8 9">CBS 83171</strain>
    </source>
</reference>
<comment type="caution">
    <text evidence="8">The sequence shown here is derived from an EMBL/GenBank/DDBJ whole genome shotgun (WGS) entry which is preliminary data.</text>
</comment>
<accession>A0ABR1TQN6</accession>
<evidence type="ECO:0000256" key="7">
    <source>
        <dbReference type="SAM" id="Phobius"/>
    </source>
</evidence>
<evidence type="ECO:0000256" key="3">
    <source>
        <dbReference type="ARBA" id="ARBA00022692"/>
    </source>
</evidence>
<evidence type="ECO:0000256" key="1">
    <source>
        <dbReference type="ARBA" id="ARBA00004141"/>
    </source>
</evidence>
<feature type="region of interest" description="Disordered" evidence="6">
    <location>
        <begin position="190"/>
        <end position="229"/>
    </location>
</feature>
<dbReference type="InterPro" id="IPR001708">
    <property type="entry name" value="YidC/ALB3/OXA1/COX18"/>
</dbReference>